<organism evidence="3 4">
    <name type="scientific">Amycolatopsis pigmentata</name>
    <dbReference type="NCBI Taxonomy" id="450801"/>
    <lineage>
        <taxon>Bacteria</taxon>
        <taxon>Bacillati</taxon>
        <taxon>Actinomycetota</taxon>
        <taxon>Actinomycetes</taxon>
        <taxon>Pseudonocardiales</taxon>
        <taxon>Pseudonocardiaceae</taxon>
        <taxon>Amycolatopsis</taxon>
    </lineage>
</organism>
<evidence type="ECO:0000313" key="3">
    <source>
        <dbReference type="EMBL" id="MFD2421688.1"/>
    </source>
</evidence>
<keyword evidence="2" id="KW-0472">Membrane</keyword>
<dbReference type="SUPFAM" id="SSF52540">
    <property type="entry name" value="P-loop containing nucleoside triphosphate hydrolases"/>
    <property type="match status" value="1"/>
</dbReference>
<feature type="transmembrane region" description="Helical" evidence="2">
    <location>
        <begin position="139"/>
        <end position="160"/>
    </location>
</feature>
<gene>
    <name evidence="3" type="ORF">ACFSXZ_35685</name>
</gene>
<proteinExistence type="predicted"/>
<dbReference type="Proteomes" id="UP001597417">
    <property type="component" value="Unassembled WGS sequence"/>
</dbReference>
<accession>A0ABW5G2Y8</accession>
<keyword evidence="2" id="KW-1133">Transmembrane helix</keyword>
<sequence length="722" mass="78998">MTDDQKKTRSSNVVPFKGRGAGDDWSAAGDALEGDVLTPEQYDEIQREKELARYAEYRRSAETAVQHISYVKDGAKTVALRIWEAKSQSRYQRVMDELERAKDWDRLDLWECKVEQAKKARHDRRMDRIKHRGDMLKAAATRITLVIVALILLGGILAIAGQDPALILAPLMAIIHTITWTYWLVTSFFLVITAAVIAGVLMWLWSLGRRRDKASAAGWTDAAKINEATKEGTVVTPDGIAAALRYLGIPRLAQAITKEGWVPSFDLIPIREGQGVFKGYRTIFDLPAGVTPLMVANQADVLAKNLHRNPVEVWPSDDGKRKGGRAGFVNLYVADSGVMDKPTPPYPLLHEGTADVFAGVPVGITQRGDTVVFVLFGGNFVFGGQPGQGKSNAARVVMLGAALDPLAELRVHVFANNGDFDAYEPRLALYVKGATPEHVEMATEHLRELYEEVGRREQRLAEIGAKKATRAIAEKHPDLRPIVTLFSECHELFSKSDDAAELAVDVVKRGRKTGIICGFDTQSSRANAIPSQLVENVGINGCFAVKTWRSNDGFLGDGSFAAGIRATELRFNVDRGTMVATGVSEELFEIVRTFFVEVNDDTGYDAAAEVIDRAMGTVADGTPIQGDRPAPGVAEEHRDLLEDVAEVLGAGEPIPAAQVADSLKAKWPRWAPYRPLTAKSLAARLEREYGVKVPKTGNRNPIDPVTVGKRLAELATGDLDDE</sequence>
<feature type="region of interest" description="Disordered" evidence="1">
    <location>
        <begin position="1"/>
        <end position="32"/>
    </location>
</feature>
<dbReference type="EMBL" id="JBHUKR010000022">
    <property type="protein sequence ID" value="MFD2421688.1"/>
    <property type="molecule type" value="Genomic_DNA"/>
</dbReference>
<dbReference type="Gene3D" id="3.40.50.300">
    <property type="entry name" value="P-loop containing nucleotide triphosphate hydrolases"/>
    <property type="match status" value="1"/>
</dbReference>
<comment type="caution">
    <text evidence="3">The sequence shown here is derived from an EMBL/GenBank/DDBJ whole genome shotgun (WGS) entry which is preliminary data.</text>
</comment>
<keyword evidence="2" id="KW-0812">Transmembrane</keyword>
<protein>
    <recommendedName>
        <fullName evidence="5">DNA segregation ATPase FtsK/SpoIIIE, S-DNA-T family</fullName>
    </recommendedName>
</protein>
<evidence type="ECO:0000256" key="2">
    <source>
        <dbReference type="SAM" id="Phobius"/>
    </source>
</evidence>
<feature type="transmembrane region" description="Helical" evidence="2">
    <location>
        <begin position="180"/>
        <end position="205"/>
    </location>
</feature>
<dbReference type="InterPro" id="IPR027417">
    <property type="entry name" value="P-loop_NTPase"/>
</dbReference>
<evidence type="ECO:0000256" key="1">
    <source>
        <dbReference type="SAM" id="MobiDB-lite"/>
    </source>
</evidence>
<dbReference type="RefSeq" id="WP_378270407.1">
    <property type="nucleotide sequence ID" value="NZ_JBHUKR010000022.1"/>
</dbReference>
<evidence type="ECO:0008006" key="5">
    <source>
        <dbReference type="Google" id="ProtNLM"/>
    </source>
</evidence>
<name>A0ABW5G2Y8_9PSEU</name>
<keyword evidence="4" id="KW-1185">Reference proteome</keyword>
<reference evidence="4" key="1">
    <citation type="journal article" date="2019" name="Int. J. Syst. Evol. Microbiol.">
        <title>The Global Catalogue of Microorganisms (GCM) 10K type strain sequencing project: providing services to taxonomists for standard genome sequencing and annotation.</title>
        <authorList>
            <consortium name="The Broad Institute Genomics Platform"/>
            <consortium name="The Broad Institute Genome Sequencing Center for Infectious Disease"/>
            <person name="Wu L."/>
            <person name="Ma J."/>
        </authorList>
    </citation>
    <scope>NUCLEOTIDE SEQUENCE [LARGE SCALE GENOMIC DNA]</scope>
    <source>
        <strain evidence="4">CGMCC 4.7645</strain>
    </source>
</reference>
<evidence type="ECO:0000313" key="4">
    <source>
        <dbReference type="Proteomes" id="UP001597417"/>
    </source>
</evidence>